<dbReference type="HAMAP" id="MF_00984">
    <property type="entry name" value="SSB"/>
    <property type="match status" value="1"/>
</dbReference>
<feature type="compositionally biased region" description="Gly residues" evidence="4">
    <location>
        <begin position="128"/>
        <end position="144"/>
    </location>
</feature>
<evidence type="ECO:0000313" key="8">
    <source>
        <dbReference type="Proteomes" id="UP001555100"/>
    </source>
</evidence>
<dbReference type="PROSITE" id="PS50935">
    <property type="entry name" value="SSB"/>
    <property type="match status" value="1"/>
</dbReference>
<dbReference type="SUPFAM" id="SSF50249">
    <property type="entry name" value="Nucleic acid-binding proteins"/>
    <property type="match status" value="1"/>
</dbReference>
<feature type="region of interest" description="Disordered" evidence="4">
    <location>
        <begin position="121"/>
        <end position="188"/>
    </location>
</feature>
<dbReference type="InterPro" id="IPR011344">
    <property type="entry name" value="ssDNA-bd"/>
</dbReference>
<evidence type="ECO:0000256" key="3">
    <source>
        <dbReference type="RuleBase" id="RU000524"/>
    </source>
</evidence>
<dbReference type="Proteomes" id="UP000275951">
    <property type="component" value="Chromosome"/>
</dbReference>
<dbReference type="NCBIfam" id="NF005851">
    <property type="entry name" value="PRK07772.1"/>
    <property type="match status" value="1"/>
</dbReference>
<dbReference type="CDD" id="cd04496">
    <property type="entry name" value="SSB_OBF"/>
    <property type="match status" value="1"/>
</dbReference>
<evidence type="ECO:0000256" key="2">
    <source>
        <dbReference type="HAMAP-Rule" id="MF_00984"/>
    </source>
</evidence>
<dbReference type="InterPro" id="IPR012340">
    <property type="entry name" value="NA-bd_OB-fold"/>
</dbReference>
<dbReference type="EMBL" id="JBAGNM010000006">
    <property type="protein sequence ID" value="MEW6954779.1"/>
    <property type="molecule type" value="Genomic_DNA"/>
</dbReference>
<dbReference type="RefSeq" id="WP_024963523.1">
    <property type="nucleotide sequence ID" value="NZ_CP012649.1"/>
</dbReference>
<evidence type="ECO:0000313" key="7">
    <source>
        <dbReference type="Proteomes" id="UP000275951"/>
    </source>
</evidence>
<dbReference type="AlphaFoldDB" id="A0A380MC02"/>
<gene>
    <name evidence="5" type="primary">ssb</name>
    <name evidence="5" type="ORF">EBQ10_06955</name>
    <name evidence="6" type="ORF">V3M73_07040</name>
</gene>
<reference evidence="5 7" key="1">
    <citation type="submission" date="2018-11" db="EMBL/GenBank/DDBJ databases">
        <title>Multidrug-resistant genes are associated with an 42-kb island TGI1 carrying a complex class 1 integron in a Trueperella pyogenes.</title>
        <authorList>
            <person name="Dong W."/>
        </authorList>
    </citation>
    <scope>NUCLEOTIDE SEQUENCE [LARGE SCALE GENOMIC DNA]</scope>
    <source>
        <strain evidence="5 7">TP4</strain>
    </source>
</reference>
<dbReference type="GO" id="GO:0009295">
    <property type="term" value="C:nucleoid"/>
    <property type="evidence" value="ECO:0007669"/>
    <property type="project" value="TreeGrafter"/>
</dbReference>
<evidence type="ECO:0000256" key="4">
    <source>
        <dbReference type="SAM" id="MobiDB-lite"/>
    </source>
</evidence>
<dbReference type="Gene3D" id="2.40.50.140">
    <property type="entry name" value="Nucleic acid-binding proteins"/>
    <property type="match status" value="1"/>
</dbReference>
<accession>A0A380MC02</accession>
<dbReference type="PANTHER" id="PTHR10302">
    <property type="entry name" value="SINGLE-STRANDED DNA-BINDING PROTEIN"/>
    <property type="match status" value="1"/>
</dbReference>
<evidence type="ECO:0000256" key="1">
    <source>
        <dbReference type="ARBA" id="ARBA00023125"/>
    </source>
</evidence>
<dbReference type="EMBL" id="CP033905">
    <property type="protein sequence ID" value="AZR07060.1"/>
    <property type="molecule type" value="Genomic_DNA"/>
</dbReference>
<comment type="subunit">
    <text evidence="2">Homotetramer.</text>
</comment>
<sequence>MAGEPIITVVGNLTADPELKYVGSGTPVASFTVASTPRTLNRSTNEWEDGEAMFIRCSVWRDYAENVTESLSKGMRVIVQGRLQVRNYQRQDGTQGTSVEMQVDEVGPSLRYATAQVTKTQGRANAGGNAGGYGQPQGGYGNQGGYNQPQGGYGQRGQVSYNAPQGGSGQDPWSQAPNGSAFDDNPPF</sequence>
<dbReference type="Proteomes" id="UP001555100">
    <property type="component" value="Unassembled WGS sequence"/>
</dbReference>
<name>A0A380MC02_9ACTO</name>
<dbReference type="GO" id="GO:0006260">
    <property type="term" value="P:DNA replication"/>
    <property type="evidence" value="ECO:0007669"/>
    <property type="project" value="InterPro"/>
</dbReference>
<proteinExistence type="inferred from homology"/>
<evidence type="ECO:0000313" key="6">
    <source>
        <dbReference type="EMBL" id="MEW6954779.1"/>
    </source>
</evidence>
<evidence type="ECO:0000313" key="5">
    <source>
        <dbReference type="EMBL" id="AZR07060.1"/>
    </source>
</evidence>
<comment type="caution">
    <text evidence="2">Lacks conserved residue(s) required for the propagation of feature annotation.</text>
</comment>
<dbReference type="InterPro" id="IPR000424">
    <property type="entry name" value="Primosome_PriB/ssb"/>
</dbReference>
<dbReference type="GO" id="GO:0003697">
    <property type="term" value="F:single-stranded DNA binding"/>
    <property type="evidence" value="ECO:0007669"/>
    <property type="project" value="UniProtKB-UniRule"/>
</dbReference>
<keyword evidence="1 2" id="KW-0238">DNA-binding</keyword>
<dbReference type="PANTHER" id="PTHR10302:SF27">
    <property type="entry name" value="SINGLE-STRANDED DNA-BINDING PROTEIN"/>
    <property type="match status" value="1"/>
</dbReference>
<feature type="compositionally biased region" description="Polar residues" evidence="4">
    <location>
        <begin position="159"/>
        <end position="178"/>
    </location>
</feature>
<dbReference type="OrthoDB" id="9809878at2"/>
<organism evidence="5 7">
    <name type="scientific">Trueperella pyogenes</name>
    <dbReference type="NCBI Taxonomy" id="1661"/>
    <lineage>
        <taxon>Bacteria</taxon>
        <taxon>Bacillati</taxon>
        <taxon>Actinomycetota</taxon>
        <taxon>Actinomycetes</taxon>
        <taxon>Actinomycetales</taxon>
        <taxon>Actinomycetaceae</taxon>
        <taxon>Trueperella</taxon>
    </lineage>
</organism>
<protein>
    <recommendedName>
        <fullName evidence="2 3">Single-stranded DNA-binding protein</fullName>
        <shortName evidence="2">SSB</shortName>
    </recommendedName>
</protein>
<dbReference type="NCBIfam" id="TIGR00621">
    <property type="entry name" value="ssb"/>
    <property type="match status" value="1"/>
</dbReference>
<dbReference type="GeneID" id="97531087"/>
<dbReference type="Pfam" id="PF00436">
    <property type="entry name" value="SSB"/>
    <property type="match status" value="1"/>
</dbReference>
<reference evidence="6 8" key="2">
    <citation type="submission" date="2024-01" db="EMBL/GenBank/DDBJ databases">
        <title>Genomic analysis and antimicrobial resistance profiles of Trueperella pyogenes isolated from domestic and wild animals.</title>
        <authorList>
            <person name="Magossi G."/>
            <person name="Gzyl K.E."/>
            <person name="Holman D.B."/>
            <person name="Amat S."/>
        </authorList>
    </citation>
    <scope>NUCLEOTIDE SEQUENCE [LARGE SCALE GENOMIC DNA]</scope>
    <source>
        <strain evidence="6 8">1494</strain>
    </source>
</reference>
<keyword evidence="8" id="KW-1185">Reference proteome</keyword>